<feature type="region of interest" description="Disordered" evidence="8">
    <location>
        <begin position="44"/>
        <end position="69"/>
    </location>
</feature>
<dbReference type="PRINTS" id="PR00792">
    <property type="entry name" value="PEPSIN"/>
</dbReference>
<feature type="compositionally biased region" description="Basic and acidic residues" evidence="8">
    <location>
        <begin position="46"/>
        <end position="66"/>
    </location>
</feature>
<protein>
    <submittedName>
        <fullName evidence="10">Aspartic proteinase nepenthesin-2</fullName>
    </submittedName>
</protein>
<keyword evidence="4" id="KW-0064">Aspartyl protease</keyword>
<dbReference type="InterPro" id="IPR032861">
    <property type="entry name" value="TAXi_N"/>
</dbReference>
<dbReference type="SUPFAM" id="SSF50630">
    <property type="entry name" value="Acid proteases"/>
    <property type="match status" value="1"/>
</dbReference>
<dbReference type="OrthoDB" id="2747330at2759"/>
<dbReference type="EMBL" id="BMAC01000031">
    <property type="protein sequence ID" value="GFP81628.1"/>
    <property type="molecule type" value="Genomic_DNA"/>
</dbReference>
<proteinExistence type="inferred from homology"/>
<dbReference type="PANTHER" id="PTHR13683">
    <property type="entry name" value="ASPARTYL PROTEASES"/>
    <property type="match status" value="1"/>
</dbReference>
<evidence type="ECO:0000256" key="4">
    <source>
        <dbReference type="ARBA" id="ARBA00022750"/>
    </source>
</evidence>
<dbReference type="InterPro" id="IPR033121">
    <property type="entry name" value="PEPTIDASE_A1"/>
</dbReference>
<feature type="domain" description="Peptidase A1" evidence="9">
    <location>
        <begin position="86"/>
        <end position="426"/>
    </location>
</feature>
<comment type="similarity">
    <text evidence="1">Belongs to the peptidase A1 family.</text>
</comment>
<keyword evidence="2" id="KW-0645">Protease</keyword>
<dbReference type="InterPro" id="IPR032799">
    <property type="entry name" value="TAXi_C"/>
</dbReference>
<evidence type="ECO:0000313" key="11">
    <source>
        <dbReference type="Proteomes" id="UP000653305"/>
    </source>
</evidence>
<reference evidence="10" key="1">
    <citation type="submission" date="2020-07" db="EMBL/GenBank/DDBJ databases">
        <title>Ethylene signaling mediates host invasion by parasitic plants.</title>
        <authorList>
            <person name="Yoshida S."/>
        </authorList>
    </citation>
    <scope>NUCLEOTIDE SEQUENCE</scope>
    <source>
        <strain evidence="10">Okayama</strain>
    </source>
</reference>
<name>A0A830B980_9LAMI</name>
<organism evidence="10 11">
    <name type="scientific">Phtheirospermum japonicum</name>
    <dbReference type="NCBI Taxonomy" id="374723"/>
    <lineage>
        <taxon>Eukaryota</taxon>
        <taxon>Viridiplantae</taxon>
        <taxon>Streptophyta</taxon>
        <taxon>Embryophyta</taxon>
        <taxon>Tracheophyta</taxon>
        <taxon>Spermatophyta</taxon>
        <taxon>Magnoliopsida</taxon>
        <taxon>eudicotyledons</taxon>
        <taxon>Gunneridae</taxon>
        <taxon>Pentapetalae</taxon>
        <taxon>asterids</taxon>
        <taxon>lamiids</taxon>
        <taxon>Lamiales</taxon>
        <taxon>Orobanchaceae</taxon>
        <taxon>Orobanchaceae incertae sedis</taxon>
        <taxon>Phtheirospermum</taxon>
    </lineage>
</organism>
<dbReference type="FunFam" id="2.40.70.10:FF:000021">
    <property type="entry name" value="Aspartyl protease AED1"/>
    <property type="match status" value="1"/>
</dbReference>
<dbReference type="InterPro" id="IPR001461">
    <property type="entry name" value="Aspartic_peptidase_A1"/>
</dbReference>
<dbReference type="PROSITE" id="PS51767">
    <property type="entry name" value="PEPTIDASE_A1"/>
    <property type="match status" value="1"/>
</dbReference>
<dbReference type="PANTHER" id="PTHR13683:SF750">
    <property type="entry name" value="ASPARTYL PROTEASE AED1"/>
    <property type="match status" value="1"/>
</dbReference>
<dbReference type="GO" id="GO:0004190">
    <property type="term" value="F:aspartic-type endopeptidase activity"/>
    <property type="evidence" value="ECO:0007669"/>
    <property type="project" value="UniProtKB-KW"/>
</dbReference>
<evidence type="ECO:0000256" key="7">
    <source>
        <dbReference type="PIRSR" id="PIRSR601461-1"/>
    </source>
</evidence>
<keyword evidence="6" id="KW-1015">Disulfide bond</keyword>
<evidence type="ECO:0000259" key="9">
    <source>
        <dbReference type="PROSITE" id="PS51767"/>
    </source>
</evidence>
<keyword evidence="11" id="KW-1185">Reference proteome</keyword>
<dbReference type="InterPro" id="IPR021109">
    <property type="entry name" value="Peptidase_aspartic_dom_sf"/>
</dbReference>
<dbReference type="FunFam" id="2.40.70.10:FF:000013">
    <property type="entry name" value="Aspartyl protease AED1"/>
    <property type="match status" value="1"/>
</dbReference>
<evidence type="ECO:0000256" key="3">
    <source>
        <dbReference type="ARBA" id="ARBA00022729"/>
    </source>
</evidence>
<evidence type="ECO:0000256" key="8">
    <source>
        <dbReference type="SAM" id="MobiDB-lite"/>
    </source>
</evidence>
<keyword evidence="5" id="KW-0378">Hydrolase</keyword>
<dbReference type="AlphaFoldDB" id="A0A830B980"/>
<dbReference type="GO" id="GO:0006508">
    <property type="term" value="P:proteolysis"/>
    <property type="evidence" value="ECO:0007669"/>
    <property type="project" value="UniProtKB-KW"/>
</dbReference>
<evidence type="ECO:0000313" key="10">
    <source>
        <dbReference type="EMBL" id="GFP81628.1"/>
    </source>
</evidence>
<evidence type="ECO:0000256" key="6">
    <source>
        <dbReference type="ARBA" id="ARBA00023157"/>
    </source>
</evidence>
<evidence type="ECO:0000256" key="1">
    <source>
        <dbReference type="ARBA" id="ARBA00007447"/>
    </source>
</evidence>
<dbReference type="Pfam" id="PF14543">
    <property type="entry name" value="TAXi_N"/>
    <property type="match status" value="1"/>
</dbReference>
<sequence>MPSTLEVVDKHGPCAQTDRKQPFTIPSLAQILVNDQLRVKSIQARAKPDSIDATRAKPDSIDANKSRDKKAKLPALSGVPLETGDYIVTMGLGTPKRRLSLVFDTGSDLTWTQCLPCTHCYNQTDPIFNPSTSSTYSKISCKSKQCNYTTGTSCYRDATCLYDIQYAGGSDSIGFLSRDKLTITPTDVFPDFLFGCARNSTGQFGKIDGLLGLNKGPISFLSQTATTYAQYFSYCLPSGISSTGFLAFGKNCKTSNKDDTVIFTPLVAAPPRIPPEFYFIEIIAITVGRNRLPIRESVFTMAPTIIDSGTVITRLPPAAYKALSKEFKSQMKELNYTSAPTYEDFFDTCFHINSRTIKVPSVSFTFKGNATVDLDPSGIIVEVISKVMCLAFAGNRYSKDFAIFGNTQQKKLEVVYDVAGGNLGFRHNAICQ</sequence>
<dbReference type="Proteomes" id="UP000653305">
    <property type="component" value="Unassembled WGS sequence"/>
</dbReference>
<evidence type="ECO:0000256" key="5">
    <source>
        <dbReference type="ARBA" id="ARBA00022801"/>
    </source>
</evidence>
<gene>
    <name evidence="10" type="ORF">PHJA_000306100</name>
</gene>
<dbReference type="Pfam" id="PF14541">
    <property type="entry name" value="TAXi_C"/>
    <property type="match status" value="1"/>
</dbReference>
<feature type="active site" evidence="7">
    <location>
        <position position="307"/>
    </location>
</feature>
<comment type="caution">
    <text evidence="10">The sequence shown here is derived from an EMBL/GenBank/DDBJ whole genome shotgun (WGS) entry which is preliminary data.</text>
</comment>
<feature type="active site" evidence="7">
    <location>
        <position position="104"/>
    </location>
</feature>
<dbReference type="Gene3D" id="2.40.70.10">
    <property type="entry name" value="Acid Proteases"/>
    <property type="match status" value="2"/>
</dbReference>
<accession>A0A830B980</accession>
<keyword evidence="3" id="KW-0732">Signal</keyword>
<evidence type="ECO:0000256" key="2">
    <source>
        <dbReference type="ARBA" id="ARBA00022670"/>
    </source>
</evidence>